<sequence length="374" mass="41284">SAGLLKDELRMAGSLLMEAAAECSVPAGSALAVDRQLFAEHITQRLLTHPLIEVTREEVAEIPGGPCIIATGPLTSDALSDSLRRLLGGDYLYFYDAIAPIVEADSIDYSRVFRASRYGKGDPDYLNCPMDRDEYERFYNALLEADMVTPRAFEDERVFEGCMPVEVMAGRGKDTLRFGPMKPVGLTDPRTGNVPYAVVQLRIENRDASAYNMVGFQTRLKWPEQKRVFKLIPGLENAVFMRYGSIHRNTFINGPMFLNPDLTLKVGVSHETYIAGQLTGVEGYIESTAMGVLAGINAARKLKGLGFIAPPGESAHGSLIRYITTSPPEGFQPSNINFGLIPAPDIKIKDKKKRRAYIAEKALAAWNEYIRAVE</sequence>
<dbReference type="Pfam" id="PF01134">
    <property type="entry name" value="GIDA"/>
    <property type="match status" value="1"/>
</dbReference>
<dbReference type="AlphaFoldDB" id="A0A3B1DP87"/>
<dbReference type="InterPro" id="IPR040131">
    <property type="entry name" value="MnmG_N"/>
</dbReference>
<evidence type="ECO:0000256" key="7">
    <source>
        <dbReference type="ARBA" id="ARBA00022857"/>
    </source>
</evidence>
<dbReference type="GO" id="GO:0047151">
    <property type="term" value="F:tRNA (uracil(54)-C5)-methyltransferase activity, 5,10-methylenetetrahydrofolate-dependent"/>
    <property type="evidence" value="ECO:0007669"/>
    <property type="project" value="UniProtKB-EC"/>
</dbReference>
<reference evidence="9" key="1">
    <citation type="submission" date="2018-06" db="EMBL/GenBank/DDBJ databases">
        <authorList>
            <person name="Zhirakovskaya E."/>
        </authorList>
    </citation>
    <scope>NUCLEOTIDE SEQUENCE</scope>
</reference>
<dbReference type="GO" id="GO:0030488">
    <property type="term" value="P:tRNA methylation"/>
    <property type="evidence" value="ECO:0007669"/>
    <property type="project" value="TreeGrafter"/>
</dbReference>
<dbReference type="HAMAP" id="MF_01037">
    <property type="entry name" value="TrmFO"/>
    <property type="match status" value="1"/>
</dbReference>
<dbReference type="SUPFAM" id="SSF51905">
    <property type="entry name" value="FAD/NAD(P)-binding domain"/>
    <property type="match status" value="1"/>
</dbReference>
<dbReference type="GO" id="GO:0005829">
    <property type="term" value="C:cytosol"/>
    <property type="evidence" value="ECO:0007669"/>
    <property type="project" value="TreeGrafter"/>
</dbReference>
<accession>A0A3B1DP87</accession>
<organism evidence="9">
    <name type="scientific">hydrothermal vent metagenome</name>
    <dbReference type="NCBI Taxonomy" id="652676"/>
    <lineage>
        <taxon>unclassified sequences</taxon>
        <taxon>metagenomes</taxon>
        <taxon>ecological metagenomes</taxon>
    </lineage>
</organism>
<evidence type="ECO:0000256" key="3">
    <source>
        <dbReference type="ARBA" id="ARBA00022603"/>
    </source>
</evidence>
<evidence type="ECO:0000256" key="1">
    <source>
        <dbReference type="ARBA" id="ARBA00001974"/>
    </source>
</evidence>
<dbReference type="PANTHER" id="PTHR11806:SF2">
    <property type="entry name" value="METHYLENETETRAHYDROFOLATE--TRNA-(URACIL-5-)-METHYLTRANSFERASE TRMFO"/>
    <property type="match status" value="1"/>
</dbReference>
<dbReference type="NCBIfam" id="NF003739">
    <property type="entry name" value="PRK05335.1"/>
    <property type="match status" value="1"/>
</dbReference>
<evidence type="ECO:0000259" key="8">
    <source>
        <dbReference type="Pfam" id="PF01134"/>
    </source>
</evidence>
<dbReference type="GO" id="GO:0050660">
    <property type="term" value="F:flavin adenine dinucleotide binding"/>
    <property type="evidence" value="ECO:0007669"/>
    <property type="project" value="InterPro"/>
</dbReference>
<feature type="non-terminal residue" evidence="9">
    <location>
        <position position="1"/>
    </location>
</feature>
<evidence type="ECO:0000256" key="2">
    <source>
        <dbReference type="ARBA" id="ARBA00022490"/>
    </source>
</evidence>
<keyword evidence="3 9" id="KW-0489">Methyltransferase</keyword>
<feature type="domain" description="MnmG N-terminal" evidence="8">
    <location>
        <begin position="2"/>
        <end position="304"/>
    </location>
</feature>
<evidence type="ECO:0000313" key="9">
    <source>
        <dbReference type="EMBL" id="VAX33535.1"/>
    </source>
</evidence>
<keyword evidence="7" id="KW-0521">NADP</keyword>
<dbReference type="InterPro" id="IPR002218">
    <property type="entry name" value="MnmG-rel"/>
</dbReference>
<keyword evidence="2" id="KW-0963">Cytoplasm</keyword>
<keyword evidence="4" id="KW-0285">Flavoprotein</keyword>
<protein>
    <submittedName>
        <fullName evidence="9">Methylenetetrahydrofolate--tRNA-(Uracil-5-)-methyltransferase TrmFO</fullName>
        <ecNumber evidence="9">2.1.1.74</ecNumber>
    </submittedName>
</protein>
<dbReference type="PANTHER" id="PTHR11806">
    <property type="entry name" value="GLUCOSE INHIBITED DIVISION PROTEIN A"/>
    <property type="match status" value="1"/>
</dbReference>
<dbReference type="GO" id="GO:0002098">
    <property type="term" value="P:tRNA wobble uridine modification"/>
    <property type="evidence" value="ECO:0007669"/>
    <property type="project" value="TreeGrafter"/>
</dbReference>
<dbReference type="InterPro" id="IPR004417">
    <property type="entry name" value="TrmFO"/>
</dbReference>
<dbReference type="NCBIfam" id="TIGR00137">
    <property type="entry name" value="gid_trmFO"/>
    <property type="match status" value="1"/>
</dbReference>
<keyword evidence="6" id="KW-0274">FAD</keyword>
<name>A0A3B1DP87_9ZZZZ</name>
<proteinExistence type="inferred from homology"/>
<evidence type="ECO:0000256" key="6">
    <source>
        <dbReference type="ARBA" id="ARBA00022827"/>
    </source>
</evidence>
<evidence type="ECO:0000256" key="5">
    <source>
        <dbReference type="ARBA" id="ARBA00022679"/>
    </source>
</evidence>
<keyword evidence="5 9" id="KW-0808">Transferase</keyword>
<dbReference type="EC" id="2.1.1.74" evidence="9"/>
<dbReference type="EMBL" id="UOGI01000182">
    <property type="protein sequence ID" value="VAX33535.1"/>
    <property type="molecule type" value="Genomic_DNA"/>
</dbReference>
<dbReference type="InterPro" id="IPR036188">
    <property type="entry name" value="FAD/NAD-bd_sf"/>
</dbReference>
<gene>
    <name evidence="9" type="ORF">MNBD_NITROSPIRAE03-180</name>
</gene>
<dbReference type="Gene3D" id="3.50.50.60">
    <property type="entry name" value="FAD/NAD(P)-binding domain"/>
    <property type="match status" value="2"/>
</dbReference>
<evidence type="ECO:0000256" key="4">
    <source>
        <dbReference type="ARBA" id="ARBA00022630"/>
    </source>
</evidence>
<comment type="cofactor">
    <cofactor evidence="1">
        <name>FAD</name>
        <dbReference type="ChEBI" id="CHEBI:57692"/>
    </cofactor>
</comment>